<evidence type="ECO:0000256" key="2">
    <source>
        <dbReference type="ARBA" id="ARBA00005908"/>
    </source>
</evidence>
<dbReference type="Pfam" id="PF04344">
    <property type="entry name" value="CheZ"/>
    <property type="match status" value="1"/>
</dbReference>
<dbReference type="Proteomes" id="UP000199459">
    <property type="component" value="Unassembled WGS sequence"/>
</dbReference>
<comment type="similarity">
    <text evidence="2">Belongs to the CheZ family.</text>
</comment>
<evidence type="ECO:0000256" key="5">
    <source>
        <dbReference type="ARBA" id="ARBA00022500"/>
    </source>
</evidence>
<dbReference type="GO" id="GO:0097588">
    <property type="term" value="P:archaeal or bacterial-type flagellum-dependent cell motility"/>
    <property type="evidence" value="ECO:0007669"/>
    <property type="project" value="UniProtKB-KW"/>
</dbReference>
<dbReference type="PANTHER" id="PTHR43693:SF1">
    <property type="entry name" value="PROTEIN PHOSPHATASE CHEZ"/>
    <property type="match status" value="1"/>
</dbReference>
<keyword evidence="7" id="KW-0378">Hydrolase</keyword>
<dbReference type="AlphaFoldDB" id="A0A1H8CEA6"/>
<keyword evidence="5" id="KW-0145">Chemotaxis</keyword>
<sequence length="328" mass="36253">MNTNTYIREETGMLSSNNMHEISESAQMGTPAETDSATIEDNLQSCSGDNNSSNKHSNCAPSAQTTESIIPPEIENNTGASEHVVPETILMQAVDEMSHPVNTSPLQQIVDSKSSGVSAKPNEEDRNILDQVGCLTRNLHNSLRELGYDKRIESLVSEVPEAQDKLAYVATKTEQAAERVLNATETTMPIQEKLSLEAIQLSEKWKLAFEEQRLQPNTEKFKQLLIETLSFIDRVPEQTDATNAQLMEIMMAQDFQDLTGQVIKKITHTVQRLEHDLVQLLLANVPPANKQKITNDGLLNGPVTNPEKSSEAVTNQDQVDDLLASLGF</sequence>
<evidence type="ECO:0000313" key="11">
    <source>
        <dbReference type="EMBL" id="SEM93229.1"/>
    </source>
</evidence>
<dbReference type="RefSeq" id="WP_245738829.1">
    <property type="nucleotide sequence ID" value="NZ_FOCP01000004.1"/>
</dbReference>
<evidence type="ECO:0000256" key="7">
    <source>
        <dbReference type="ARBA" id="ARBA00022801"/>
    </source>
</evidence>
<evidence type="ECO:0000256" key="3">
    <source>
        <dbReference type="ARBA" id="ARBA00018484"/>
    </source>
</evidence>
<dbReference type="STRING" id="917.SAMN05216326_12045"/>
<dbReference type="GO" id="GO:0005737">
    <property type="term" value="C:cytoplasm"/>
    <property type="evidence" value="ECO:0007669"/>
    <property type="project" value="UniProtKB-SubCell"/>
</dbReference>
<dbReference type="InterPro" id="IPR050992">
    <property type="entry name" value="CheZ_family_phosphatases"/>
</dbReference>
<feature type="region of interest" description="Disordered" evidence="10">
    <location>
        <begin position="291"/>
        <end position="314"/>
    </location>
</feature>
<dbReference type="GO" id="GO:0050920">
    <property type="term" value="P:regulation of chemotaxis"/>
    <property type="evidence" value="ECO:0007669"/>
    <property type="project" value="InterPro"/>
</dbReference>
<dbReference type="SUPFAM" id="SSF75708">
    <property type="entry name" value="Chemotaxis phosphatase CheZ"/>
    <property type="match status" value="1"/>
</dbReference>
<evidence type="ECO:0000256" key="1">
    <source>
        <dbReference type="ARBA" id="ARBA00004496"/>
    </source>
</evidence>
<dbReference type="Gene3D" id="1.10.287.500">
    <property type="entry name" value="Helix hairpin bin"/>
    <property type="match status" value="1"/>
</dbReference>
<organism evidence="11 12">
    <name type="scientific">Nitrosomonas marina</name>
    <dbReference type="NCBI Taxonomy" id="917"/>
    <lineage>
        <taxon>Bacteria</taxon>
        <taxon>Pseudomonadati</taxon>
        <taxon>Pseudomonadota</taxon>
        <taxon>Betaproteobacteria</taxon>
        <taxon>Nitrosomonadales</taxon>
        <taxon>Nitrosomonadaceae</taxon>
        <taxon>Nitrosomonas</taxon>
    </lineage>
</organism>
<keyword evidence="8" id="KW-0904">Protein phosphatase</keyword>
<feature type="compositionally biased region" description="Polar residues" evidence="10">
    <location>
        <begin position="302"/>
        <end position="314"/>
    </location>
</feature>
<dbReference type="GO" id="GO:0006935">
    <property type="term" value="P:chemotaxis"/>
    <property type="evidence" value="ECO:0007669"/>
    <property type="project" value="UniProtKB-KW"/>
</dbReference>
<evidence type="ECO:0000256" key="9">
    <source>
        <dbReference type="ARBA" id="ARBA00029599"/>
    </source>
</evidence>
<protein>
    <recommendedName>
        <fullName evidence="3">Protein phosphatase CheZ</fullName>
    </recommendedName>
    <alternativeName>
        <fullName evidence="9">Chemotaxis protein CheZ</fullName>
    </alternativeName>
</protein>
<evidence type="ECO:0000256" key="10">
    <source>
        <dbReference type="SAM" id="MobiDB-lite"/>
    </source>
</evidence>
<dbReference type="PANTHER" id="PTHR43693">
    <property type="entry name" value="PROTEIN PHOSPHATASE CHEZ"/>
    <property type="match status" value="1"/>
</dbReference>
<proteinExistence type="inferred from homology"/>
<evidence type="ECO:0000313" key="12">
    <source>
        <dbReference type="Proteomes" id="UP000199459"/>
    </source>
</evidence>
<keyword evidence="6" id="KW-0283">Flagellar rotation</keyword>
<dbReference type="GO" id="GO:0004721">
    <property type="term" value="F:phosphoprotein phosphatase activity"/>
    <property type="evidence" value="ECO:0007669"/>
    <property type="project" value="UniProtKB-KW"/>
</dbReference>
<accession>A0A1H8CEA6</accession>
<evidence type="ECO:0000256" key="6">
    <source>
        <dbReference type="ARBA" id="ARBA00022779"/>
    </source>
</evidence>
<evidence type="ECO:0000256" key="8">
    <source>
        <dbReference type="ARBA" id="ARBA00022912"/>
    </source>
</evidence>
<reference evidence="11 12" key="1">
    <citation type="submission" date="2016-10" db="EMBL/GenBank/DDBJ databases">
        <authorList>
            <person name="de Groot N.N."/>
        </authorList>
    </citation>
    <scope>NUCLEOTIDE SEQUENCE [LARGE SCALE GENOMIC DNA]</scope>
    <source>
        <strain evidence="11 12">Nm22</strain>
    </source>
</reference>
<keyword evidence="4" id="KW-0963">Cytoplasm</keyword>
<name>A0A1H8CEA6_9PROT</name>
<comment type="subcellular location">
    <subcellularLocation>
        <location evidence="1">Cytoplasm</location>
    </subcellularLocation>
</comment>
<evidence type="ECO:0000256" key="4">
    <source>
        <dbReference type="ARBA" id="ARBA00022490"/>
    </source>
</evidence>
<dbReference type="InterPro" id="IPR007439">
    <property type="entry name" value="Chemotax_Pase_CheZ"/>
</dbReference>
<gene>
    <name evidence="11" type="ORF">SAMN05216325_104161</name>
</gene>
<dbReference type="EMBL" id="FOCP01000004">
    <property type="protein sequence ID" value="SEM93229.1"/>
    <property type="molecule type" value="Genomic_DNA"/>
</dbReference>
<feature type="compositionally biased region" description="Polar residues" evidence="10">
    <location>
        <begin position="42"/>
        <end position="68"/>
    </location>
</feature>
<dbReference type="GO" id="GO:0009288">
    <property type="term" value="C:bacterial-type flagellum"/>
    <property type="evidence" value="ECO:0007669"/>
    <property type="project" value="InterPro"/>
</dbReference>
<feature type="region of interest" description="Disordered" evidence="10">
    <location>
        <begin position="42"/>
        <end position="70"/>
    </location>
</feature>